<dbReference type="PANTHER" id="PTHR24139">
    <property type="entry name" value="CALCIUM-INDEPENDENT PHOSPHOLIPASE A2"/>
    <property type="match status" value="1"/>
</dbReference>
<dbReference type="Gene3D" id="3.40.1090.10">
    <property type="entry name" value="Cytosolic phospholipase A2 catalytic domain"/>
    <property type="match status" value="2"/>
</dbReference>
<sequence length="440" mass="48450">MSWMSFGLLAADCALQCLLRNDYLSNKVLEIKIFTHTTIGAQRCSPSNTKCPSGCNSIGNYDGIPLEAPEFVESRQLIENLLATTSRPAFDGILTSTATDVHHDIQNTDKCNKTVVTDIEKEQKDQSIMDALLEMFTSKINTESKKKSSNNSLASDSKGDVNSSLGNLGKIASATSLAPSFYVQTFKKGDIQYGHGRVLCLDDGGGIRGLILIQMLLETERLSQTPIIHLFDWIAGTSTGGILALALGVGKSMRQCMGLWGRNNVSLVHDLIPNYYTDIQSTCSTTPLPEDQLIWRAARATGAAPSYFRAFDRFLDGGLIANNPNLDAMTEIHEYNMALCSIGCNSEAIPISILNWPTVISAISNLLVDQATATNGRVIDRARAWCSTISVPYYRFNPQLSEDIATDEKNDQKLINMLWCTKAYMHNNRNKIIEMINLLK</sequence>
<reference evidence="9" key="1">
    <citation type="submission" date="2014-03" db="EMBL/GenBank/DDBJ databases">
        <authorList>
            <person name="Aksoy S."/>
            <person name="Warren W."/>
            <person name="Wilson R.K."/>
        </authorList>
    </citation>
    <scope>NUCLEOTIDE SEQUENCE [LARGE SCALE GENOMIC DNA]</scope>
    <source>
        <strain evidence="9">IAEA</strain>
    </source>
</reference>
<feature type="short sequence motif" description="GXSXG" evidence="5">
    <location>
        <begin position="236"/>
        <end position="240"/>
    </location>
</feature>
<keyword evidence="5" id="KW-0442">Lipid degradation</keyword>
<dbReference type="Pfam" id="PF01734">
    <property type="entry name" value="Patatin"/>
    <property type="match status" value="1"/>
</dbReference>
<dbReference type="GO" id="GO:0047499">
    <property type="term" value="F:calcium-independent phospholipase A2 activity"/>
    <property type="evidence" value="ECO:0007669"/>
    <property type="project" value="InterPro"/>
</dbReference>
<dbReference type="EnsemblMetazoa" id="GBRI022895-RA">
    <property type="protein sequence ID" value="GBRI022895-PA"/>
    <property type="gene ID" value="GBRI022895"/>
</dbReference>
<keyword evidence="2 5" id="KW-0378">Hydrolase</keyword>
<dbReference type="PROSITE" id="PS51635">
    <property type="entry name" value="PNPLA"/>
    <property type="match status" value="1"/>
</dbReference>
<dbReference type="GO" id="GO:2000304">
    <property type="term" value="P:positive regulation of ceramide biosynthetic process"/>
    <property type="evidence" value="ECO:0007669"/>
    <property type="project" value="TreeGrafter"/>
</dbReference>
<dbReference type="GO" id="GO:0016042">
    <property type="term" value="P:lipid catabolic process"/>
    <property type="evidence" value="ECO:0007669"/>
    <property type="project" value="UniProtKB-UniRule"/>
</dbReference>
<organism evidence="8 9">
    <name type="scientific">Glossina brevipalpis</name>
    <dbReference type="NCBI Taxonomy" id="37001"/>
    <lineage>
        <taxon>Eukaryota</taxon>
        <taxon>Metazoa</taxon>
        <taxon>Ecdysozoa</taxon>
        <taxon>Arthropoda</taxon>
        <taxon>Hexapoda</taxon>
        <taxon>Insecta</taxon>
        <taxon>Pterygota</taxon>
        <taxon>Neoptera</taxon>
        <taxon>Endopterygota</taxon>
        <taxon>Diptera</taxon>
        <taxon>Brachycera</taxon>
        <taxon>Muscomorpha</taxon>
        <taxon>Hippoboscoidea</taxon>
        <taxon>Glossinidae</taxon>
        <taxon>Glossina</taxon>
    </lineage>
</organism>
<evidence type="ECO:0000256" key="6">
    <source>
        <dbReference type="SAM" id="SignalP"/>
    </source>
</evidence>
<protein>
    <recommendedName>
        <fullName evidence="7">PNPLA domain-containing protein</fullName>
    </recommendedName>
</protein>
<dbReference type="GO" id="GO:0005739">
    <property type="term" value="C:mitochondrion"/>
    <property type="evidence" value="ECO:0007669"/>
    <property type="project" value="TreeGrafter"/>
</dbReference>
<dbReference type="VEuPathDB" id="VectorBase:GBRI022895"/>
<evidence type="ECO:0000313" key="9">
    <source>
        <dbReference type="Proteomes" id="UP000091820"/>
    </source>
</evidence>
<keyword evidence="4 5" id="KW-0443">Lipid metabolism</keyword>
<feature type="short sequence motif" description="GXGXXG" evidence="5">
    <location>
        <begin position="204"/>
        <end position="209"/>
    </location>
</feature>
<feature type="active site" description="Proton acceptor" evidence="5">
    <location>
        <position position="316"/>
    </location>
</feature>
<dbReference type="STRING" id="37001.A0A1A9WKE4"/>
<keyword evidence="9" id="KW-1185">Reference proteome</keyword>
<feature type="signal peptide" evidence="6">
    <location>
        <begin position="1"/>
        <end position="19"/>
    </location>
</feature>
<evidence type="ECO:0000256" key="2">
    <source>
        <dbReference type="ARBA" id="ARBA00022801"/>
    </source>
</evidence>
<dbReference type="InterPro" id="IPR047148">
    <property type="entry name" value="PLPL9"/>
</dbReference>
<evidence type="ECO:0000256" key="1">
    <source>
        <dbReference type="ARBA" id="ARBA00022737"/>
    </source>
</evidence>
<keyword evidence="6" id="KW-0732">Signal</keyword>
<evidence type="ECO:0000256" key="5">
    <source>
        <dbReference type="PROSITE-ProRule" id="PRU01161"/>
    </source>
</evidence>
<name>A0A1A9WKE4_9MUSC</name>
<keyword evidence="1" id="KW-0677">Repeat</keyword>
<dbReference type="AlphaFoldDB" id="A0A1A9WKE4"/>
<dbReference type="InterPro" id="IPR002641">
    <property type="entry name" value="PNPLA_dom"/>
</dbReference>
<evidence type="ECO:0000256" key="3">
    <source>
        <dbReference type="ARBA" id="ARBA00023043"/>
    </source>
</evidence>
<reference evidence="8" key="2">
    <citation type="submission" date="2020-05" db="UniProtKB">
        <authorList>
            <consortium name="EnsemblMetazoa"/>
        </authorList>
    </citation>
    <scope>IDENTIFICATION</scope>
    <source>
        <strain evidence="8">IAEA</strain>
    </source>
</reference>
<feature type="active site" description="Nucleophile" evidence="5">
    <location>
        <position position="238"/>
    </location>
</feature>
<accession>A0A1A9WKE4</accession>
<dbReference type="PANTHER" id="PTHR24139:SF34">
    <property type="entry name" value="85_88 KDA CALCIUM-INDEPENDENT PHOSPHOLIPASE A2"/>
    <property type="match status" value="1"/>
</dbReference>
<evidence type="ECO:0000313" key="8">
    <source>
        <dbReference type="EnsemblMetazoa" id="GBRI022895-PA"/>
    </source>
</evidence>
<dbReference type="Proteomes" id="UP000091820">
    <property type="component" value="Unassembled WGS sequence"/>
</dbReference>
<proteinExistence type="predicted"/>
<evidence type="ECO:0000256" key="4">
    <source>
        <dbReference type="ARBA" id="ARBA00023098"/>
    </source>
</evidence>
<feature type="short sequence motif" description="DGA/G" evidence="5">
    <location>
        <begin position="316"/>
        <end position="318"/>
    </location>
</feature>
<feature type="chain" id="PRO_5008400441" description="PNPLA domain-containing protein" evidence="6">
    <location>
        <begin position="20"/>
        <end position="440"/>
    </location>
</feature>
<dbReference type="InterPro" id="IPR016035">
    <property type="entry name" value="Acyl_Trfase/lysoPLipase"/>
</dbReference>
<dbReference type="GO" id="GO:0052816">
    <property type="term" value="F:long-chain fatty acyl-CoA hydrolase activity"/>
    <property type="evidence" value="ECO:0007669"/>
    <property type="project" value="TreeGrafter"/>
</dbReference>
<keyword evidence="3" id="KW-0040">ANK repeat</keyword>
<dbReference type="SUPFAM" id="SSF52151">
    <property type="entry name" value="FabD/lysophospholipase-like"/>
    <property type="match status" value="1"/>
</dbReference>
<evidence type="ECO:0000259" key="7">
    <source>
        <dbReference type="PROSITE" id="PS51635"/>
    </source>
</evidence>
<feature type="domain" description="PNPLA" evidence="7">
    <location>
        <begin position="200"/>
        <end position="329"/>
    </location>
</feature>